<dbReference type="EMBL" id="BPLR01015922">
    <property type="protein sequence ID" value="GIY79693.1"/>
    <property type="molecule type" value="Genomic_DNA"/>
</dbReference>
<reference evidence="1 2" key="1">
    <citation type="submission" date="2021-06" db="EMBL/GenBank/DDBJ databases">
        <title>Caerostris extrusa draft genome.</title>
        <authorList>
            <person name="Kono N."/>
            <person name="Arakawa K."/>
        </authorList>
    </citation>
    <scope>NUCLEOTIDE SEQUENCE [LARGE SCALE GENOMIC DNA]</scope>
</reference>
<accession>A0AAV4WBU0</accession>
<comment type="caution">
    <text evidence="1">The sequence shown here is derived from an EMBL/GenBank/DDBJ whole genome shotgun (WGS) entry which is preliminary data.</text>
</comment>
<evidence type="ECO:0000313" key="2">
    <source>
        <dbReference type="Proteomes" id="UP001054945"/>
    </source>
</evidence>
<protein>
    <submittedName>
        <fullName evidence="1">Uncharacterized protein</fullName>
    </submittedName>
</protein>
<feature type="non-terminal residue" evidence="1">
    <location>
        <position position="1"/>
    </location>
</feature>
<dbReference type="Proteomes" id="UP001054945">
    <property type="component" value="Unassembled WGS sequence"/>
</dbReference>
<organism evidence="1 2">
    <name type="scientific">Caerostris extrusa</name>
    <name type="common">Bark spider</name>
    <name type="synonym">Caerostris bankana</name>
    <dbReference type="NCBI Taxonomy" id="172846"/>
    <lineage>
        <taxon>Eukaryota</taxon>
        <taxon>Metazoa</taxon>
        <taxon>Ecdysozoa</taxon>
        <taxon>Arthropoda</taxon>
        <taxon>Chelicerata</taxon>
        <taxon>Arachnida</taxon>
        <taxon>Araneae</taxon>
        <taxon>Araneomorphae</taxon>
        <taxon>Entelegynae</taxon>
        <taxon>Araneoidea</taxon>
        <taxon>Araneidae</taxon>
        <taxon>Caerostris</taxon>
    </lineage>
</organism>
<dbReference type="AlphaFoldDB" id="A0AAV4WBU0"/>
<evidence type="ECO:0000313" key="1">
    <source>
        <dbReference type="EMBL" id="GIY79693.1"/>
    </source>
</evidence>
<name>A0AAV4WBU0_CAEEX</name>
<sequence length="40" mass="4730">VASHSSRHSYLTKEENFYRVQHILCFNVLSVASHSLRYSY</sequence>
<keyword evidence="2" id="KW-1185">Reference proteome</keyword>
<gene>
    <name evidence="1" type="ORF">CEXT_705281</name>
</gene>
<proteinExistence type="predicted"/>